<sequence length="132" mass="14509">MWCGKRETYDNDLVRDAYDFSKLRPATKGVSVNPRYTASQWKQIFANQKLKPEVYPGYKKGTVRAPANAGLAVHHDTRVVGGQVASHGQFPWQVLISMDNSYVCGGSVISDTWILTAGHCASDAALHISTLL</sequence>
<dbReference type="GO" id="GO:0004252">
    <property type="term" value="F:serine-type endopeptidase activity"/>
    <property type="evidence" value="ECO:0007669"/>
    <property type="project" value="InterPro"/>
</dbReference>
<dbReference type="GO" id="GO:0006508">
    <property type="term" value="P:proteolysis"/>
    <property type="evidence" value="ECO:0007669"/>
    <property type="project" value="InterPro"/>
</dbReference>
<evidence type="ECO:0000313" key="4">
    <source>
        <dbReference type="Proteomes" id="UP000792457"/>
    </source>
</evidence>
<keyword evidence="4" id="KW-1185">Reference proteome</keyword>
<dbReference type="EMBL" id="KZ308747">
    <property type="protein sequence ID" value="KAG8233805.1"/>
    <property type="molecule type" value="Genomic_DNA"/>
</dbReference>
<dbReference type="AlphaFoldDB" id="A0A8K0KHI9"/>
<dbReference type="InterPro" id="IPR009003">
    <property type="entry name" value="Peptidase_S1_PA"/>
</dbReference>
<reference evidence="3" key="1">
    <citation type="submission" date="2013-04" db="EMBL/GenBank/DDBJ databases">
        <authorList>
            <person name="Qu J."/>
            <person name="Murali S.C."/>
            <person name="Bandaranaike D."/>
            <person name="Bellair M."/>
            <person name="Blankenburg K."/>
            <person name="Chao H."/>
            <person name="Dinh H."/>
            <person name="Doddapaneni H."/>
            <person name="Downs B."/>
            <person name="Dugan-Rocha S."/>
            <person name="Elkadiri S."/>
            <person name="Gnanaolivu R.D."/>
            <person name="Hernandez B."/>
            <person name="Javaid M."/>
            <person name="Jayaseelan J.C."/>
            <person name="Lee S."/>
            <person name="Li M."/>
            <person name="Ming W."/>
            <person name="Munidasa M."/>
            <person name="Muniz J."/>
            <person name="Nguyen L."/>
            <person name="Ongeri F."/>
            <person name="Osuji N."/>
            <person name="Pu L.-L."/>
            <person name="Puazo M."/>
            <person name="Qu C."/>
            <person name="Quiroz J."/>
            <person name="Raj R."/>
            <person name="Weissenberger G."/>
            <person name="Xin Y."/>
            <person name="Zou X."/>
            <person name="Han Y."/>
            <person name="Richards S."/>
            <person name="Worley K."/>
            <person name="Muzny D."/>
            <person name="Gibbs R."/>
        </authorList>
    </citation>
    <scope>NUCLEOTIDE SEQUENCE</scope>
    <source>
        <strain evidence="3">Sampled in the wild</strain>
    </source>
</reference>
<dbReference type="PROSITE" id="PS50240">
    <property type="entry name" value="TRYPSIN_DOM"/>
    <property type="match status" value="1"/>
</dbReference>
<dbReference type="PANTHER" id="PTHR24252:SF7">
    <property type="entry name" value="HYALIN"/>
    <property type="match status" value="1"/>
</dbReference>
<dbReference type="Proteomes" id="UP000792457">
    <property type="component" value="Unassembled WGS sequence"/>
</dbReference>
<keyword evidence="1" id="KW-1015">Disulfide bond</keyword>
<dbReference type="InterPro" id="IPR043504">
    <property type="entry name" value="Peptidase_S1_PA_chymotrypsin"/>
</dbReference>
<evidence type="ECO:0000259" key="2">
    <source>
        <dbReference type="PROSITE" id="PS50240"/>
    </source>
</evidence>
<evidence type="ECO:0000313" key="3">
    <source>
        <dbReference type="EMBL" id="KAG8233805.1"/>
    </source>
</evidence>
<comment type="caution">
    <text evidence="3">The sequence shown here is derived from an EMBL/GenBank/DDBJ whole genome shotgun (WGS) entry which is preliminary data.</text>
</comment>
<name>A0A8K0KHI9_LADFU</name>
<evidence type="ECO:0000256" key="1">
    <source>
        <dbReference type="ARBA" id="ARBA00023157"/>
    </source>
</evidence>
<accession>A0A8K0KHI9</accession>
<organism evidence="3 4">
    <name type="scientific">Ladona fulva</name>
    <name type="common">Scarce chaser dragonfly</name>
    <name type="synonym">Libellula fulva</name>
    <dbReference type="NCBI Taxonomy" id="123851"/>
    <lineage>
        <taxon>Eukaryota</taxon>
        <taxon>Metazoa</taxon>
        <taxon>Ecdysozoa</taxon>
        <taxon>Arthropoda</taxon>
        <taxon>Hexapoda</taxon>
        <taxon>Insecta</taxon>
        <taxon>Pterygota</taxon>
        <taxon>Palaeoptera</taxon>
        <taxon>Odonata</taxon>
        <taxon>Epiprocta</taxon>
        <taxon>Anisoptera</taxon>
        <taxon>Libelluloidea</taxon>
        <taxon>Libellulidae</taxon>
        <taxon>Ladona</taxon>
    </lineage>
</organism>
<gene>
    <name evidence="3" type="ORF">J437_LFUL008025</name>
</gene>
<dbReference type="InterPro" id="IPR001254">
    <property type="entry name" value="Trypsin_dom"/>
</dbReference>
<dbReference type="InterPro" id="IPR018114">
    <property type="entry name" value="TRYPSIN_HIS"/>
</dbReference>
<dbReference type="PANTHER" id="PTHR24252">
    <property type="entry name" value="ACROSIN-RELATED"/>
    <property type="match status" value="1"/>
</dbReference>
<protein>
    <recommendedName>
        <fullName evidence="2">Peptidase S1 domain-containing protein</fullName>
    </recommendedName>
</protein>
<dbReference type="Gene3D" id="2.40.10.10">
    <property type="entry name" value="Trypsin-like serine proteases"/>
    <property type="match status" value="1"/>
</dbReference>
<feature type="domain" description="Peptidase S1" evidence="2">
    <location>
        <begin position="79"/>
        <end position="132"/>
    </location>
</feature>
<dbReference type="PROSITE" id="PS00134">
    <property type="entry name" value="TRYPSIN_HIS"/>
    <property type="match status" value="1"/>
</dbReference>
<dbReference type="SUPFAM" id="SSF50494">
    <property type="entry name" value="Trypsin-like serine proteases"/>
    <property type="match status" value="1"/>
</dbReference>
<dbReference type="OrthoDB" id="546450at2759"/>
<proteinExistence type="predicted"/>
<reference evidence="3" key="2">
    <citation type="submission" date="2017-10" db="EMBL/GenBank/DDBJ databases">
        <title>Ladona fulva Genome sequencing and assembly.</title>
        <authorList>
            <person name="Murali S."/>
            <person name="Richards S."/>
            <person name="Bandaranaike D."/>
            <person name="Bellair M."/>
            <person name="Blankenburg K."/>
            <person name="Chao H."/>
            <person name="Dinh H."/>
            <person name="Doddapaneni H."/>
            <person name="Dugan-Rocha S."/>
            <person name="Elkadiri S."/>
            <person name="Gnanaolivu R."/>
            <person name="Hernandez B."/>
            <person name="Skinner E."/>
            <person name="Javaid M."/>
            <person name="Lee S."/>
            <person name="Li M."/>
            <person name="Ming W."/>
            <person name="Munidasa M."/>
            <person name="Muniz J."/>
            <person name="Nguyen L."/>
            <person name="Hughes D."/>
            <person name="Osuji N."/>
            <person name="Pu L.-L."/>
            <person name="Puazo M."/>
            <person name="Qu C."/>
            <person name="Quiroz J."/>
            <person name="Raj R."/>
            <person name="Weissenberger G."/>
            <person name="Xin Y."/>
            <person name="Zou X."/>
            <person name="Han Y."/>
            <person name="Worley K."/>
            <person name="Muzny D."/>
            <person name="Gibbs R."/>
        </authorList>
    </citation>
    <scope>NUCLEOTIDE SEQUENCE</scope>
    <source>
        <strain evidence="3">Sampled in the wild</strain>
    </source>
</reference>
<dbReference type="Pfam" id="PF00089">
    <property type="entry name" value="Trypsin"/>
    <property type="match status" value="1"/>
</dbReference>